<dbReference type="EMBL" id="CAADEW010000007">
    <property type="protein sequence ID" value="VFJ44612.1"/>
    <property type="molecule type" value="Genomic_DNA"/>
</dbReference>
<dbReference type="AlphaFoldDB" id="A0A450RZC1"/>
<organism evidence="1">
    <name type="scientific">Candidatus Kentrum sp. FW</name>
    <dbReference type="NCBI Taxonomy" id="2126338"/>
    <lineage>
        <taxon>Bacteria</taxon>
        <taxon>Pseudomonadati</taxon>
        <taxon>Pseudomonadota</taxon>
        <taxon>Gammaproteobacteria</taxon>
        <taxon>Candidatus Kentrum</taxon>
    </lineage>
</organism>
<evidence type="ECO:0000313" key="2">
    <source>
        <dbReference type="EMBL" id="VFJ54261.1"/>
    </source>
</evidence>
<protein>
    <submittedName>
        <fullName evidence="1">Uncharacterized protein</fullName>
    </submittedName>
</protein>
<evidence type="ECO:0000313" key="1">
    <source>
        <dbReference type="EMBL" id="VFJ44612.1"/>
    </source>
</evidence>
<accession>A0A450RZC1</accession>
<proteinExistence type="predicted"/>
<reference evidence="1" key="1">
    <citation type="submission" date="2019-02" db="EMBL/GenBank/DDBJ databases">
        <authorList>
            <person name="Gruber-Vodicka R. H."/>
            <person name="Seah K. B. B."/>
        </authorList>
    </citation>
    <scope>NUCLEOTIDE SEQUENCE</scope>
    <source>
        <strain evidence="2">BECK_BZ106</strain>
        <strain evidence="1">BECK_BZ15</strain>
    </source>
</reference>
<dbReference type="EMBL" id="CAADFD010000017">
    <property type="protein sequence ID" value="VFJ54261.1"/>
    <property type="molecule type" value="Genomic_DNA"/>
</dbReference>
<name>A0A450RZC1_9GAMM</name>
<gene>
    <name evidence="1" type="ORF">BECKFW1821A_GA0114235_100745</name>
    <name evidence="2" type="ORF">BECKFW1821B_GA0114236_101741</name>
</gene>
<sequence length="75" mass="8727">MNSEIVSQAAEQMAMLPYRLQEKALKFITELNLYEQYGVSGQKLLKYAGFIPPDDLKIMRDVVENDCKKIDIDEW</sequence>